<dbReference type="Pfam" id="PF24732">
    <property type="entry name" value="ParE_like"/>
    <property type="match status" value="1"/>
</dbReference>
<dbReference type="InterPro" id="IPR056925">
    <property type="entry name" value="ParE-like"/>
</dbReference>
<dbReference type="RefSeq" id="WP_254034574.1">
    <property type="nucleotide sequence ID" value="NZ_LR882950.1"/>
</dbReference>
<dbReference type="EMBL" id="LO018304">
    <property type="protein sequence ID" value="CUM60076.1"/>
    <property type="molecule type" value="Genomic_DNA"/>
</dbReference>
<organism evidence="2">
    <name type="scientific">Planktothrix agardhii</name>
    <name type="common">Oscillatoria agardhii</name>
    <dbReference type="NCBI Taxonomy" id="1160"/>
    <lineage>
        <taxon>Bacteria</taxon>
        <taxon>Bacillati</taxon>
        <taxon>Cyanobacteriota</taxon>
        <taxon>Cyanophyceae</taxon>
        <taxon>Oscillatoriophycideae</taxon>
        <taxon>Oscillatoriales</taxon>
        <taxon>Microcoleaceae</taxon>
        <taxon>Planktothrix</taxon>
    </lineage>
</organism>
<dbReference type="InterPro" id="IPR035093">
    <property type="entry name" value="RelE/ParE_toxin_dom_sf"/>
</dbReference>
<evidence type="ECO:0000313" key="2">
    <source>
        <dbReference type="EMBL" id="CUM60076.1"/>
    </source>
</evidence>
<dbReference type="SUPFAM" id="SSF143011">
    <property type="entry name" value="RelE-like"/>
    <property type="match status" value="1"/>
</dbReference>
<accession>A0A1J1JIJ0</accession>
<protein>
    <recommendedName>
        <fullName evidence="1">ParE-like toxin domain-containing protein</fullName>
    </recommendedName>
</protein>
<reference evidence="2" key="1">
    <citation type="submission" date="2015-09" db="EMBL/GenBank/DDBJ databases">
        <authorList>
            <person name="Jackson K.R."/>
            <person name="Lunt B.L."/>
            <person name="Fisher J.N.B."/>
            <person name="Gardner A.V."/>
            <person name="Bailey M.E."/>
            <person name="Deus L.M."/>
            <person name="Earl A.S."/>
            <person name="Gibby P.D."/>
            <person name="Hartmann K.A."/>
            <person name="Liu J.E."/>
            <person name="Manci A.M."/>
            <person name="Nielsen D.A."/>
            <person name="Solomon M.B."/>
            <person name="Breakwell D.P."/>
            <person name="Burnett S.H."/>
            <person name="Grose J.H."/>
        </authorList>
    </citation>
    <scope>NUCLEOTIDE SEQUENCE</scope>
    <source>
        <strain evidence="2">7805</strain>
    </source>
</reference>
<gene>
    <name evidence="2" type="ORF">PLAM_2110</name>
</gene>
<dbReference type="AlphaFoldDB" id="A0A1J1JIJ0"/>
<name>A0A1J1JIJ0_PLAAG</name>
<evidence type="ECO:0000259" key="1">
    <source>
        <dbReference type="Pfam" id="PF24732"/>
    </source>
</evidence>
<feature type="domain" description="ParE-like toxin" evidence="1">
    <location>
        <begin position="22"/>
        <end position="79"/>
    </location>
</feature>
<sequence length="84" mass="10228">MHYTNRKFWLFYNQLPEDIEQIADAFYELLKTNPNHPSLYFKRVNKYWSVRVGKDYRALGIEVKNGILWFWIGTHAEYDRLIGK</sequence>
<proteinExistence type="predicted"/>